<dbReference type="eggNOG" id="ENOG50303SY">
    <property type="taxonomic scope" value="Bacteria"/>
</dbReference>
<dbReference type="AlphaFoldDB" id="A0A0A7EC39"/>
<reference evidence="1 2" key="1">
    <citation type="submission" date="2014-11" db="EMBL/GenBank/DDBJ databases">
        <title>Complete Genome Sequence of Pseudoalteromonas sp. Strain OCN003 Isolated from Kaneohe Bay, Oahu, Hawaii.</title>
        <authorList>
            <person name="Beurmann S."/>
            <person name="Videau P."/>
            <person name="Ushijima B."/>
            <person name="Smith A.M."/>
            <person name="Aeby G.S."/>
            <person name="Callahan S.M."/>
            <person name="Belcaid M."/>
        </authorList>
    </citation>
    <scope>NUCLEOTIDE SEQUENCE [LARGE SCALE GENOMIC DNA]</scope>
    <source>
        <strain evidence="1 2">OCN003</strain>
    </source>
</reference>
<dbReference type="KEGG" id="pseo:OM33_02395"/>
<sequence>MSALTNKPLDERRLGERDLNDFWQNLSFAQKVELNKLNRYGYQLAFARKLENNYLAFARCDSIYATIDHLGEVDMEPTYHIR</sequence>
<dbReference type="HOGENOM" id="CLU_186680_0_0_6"/>
<evidence type="ECO:0000313" key="1">
    <source>
        <dbReference type="EMBL" id="AIY64129.1"/>
    </source>
</evidence>
<gene>
    <name evidence="1" type="ORF">OM33_02395</name>
</gene>
<proteinExistence type="predicted"/>
<organism evidence="1 2">
    <name type="scientific">Pseudoalteromonas piratica</name>
    <dbReference type="NCBI Taxonomy" id="1348114"/>
    <lineage>
        <taxon>Bacteria</taxon>
        <taxon>Pseudomonadati</taxon>
        <taxon>Pseudomonadota</taxon>
        <taxon>Gammaproteobacteria</taxon>
        <taxon>Alteromonadales</taxon>
        <taxon>Pseudoalteromonadaceae</taxon>
        <taxon>Pseudoalteromonas</taxon>
    </lineage>
</organism>
<name>A0A0A7EC39_9GAMM</name>
<dbReference type="OrthoDB" id="5771089at2"/>
<dbReference type="Proteomes" id="UP000030341">
    <property type="component" value="Chromosome 1"/>
</dbReference>
<accession>A0A0A7EC39</accession>
<protein>
    <submittedName>
        <fullName evidence="1">Uncharacterized protein</fullName>
    </submittedName>
</protein>
<dbReference type="RefSeq" id="WP_038638275.1">
    <property type="nucleotide sequence ID" value="NZ_CP009888.1"/>
</dbReference>
<evidence type="ECO:0000313" key="2">
    <source>
        <dbReference type="Proteomes" id="UP000030341"/>
    </source>
</evidence>
<keyword evidence="2" id="KW-1185">Reference proteome</keyword>
<dbReference type="EMBL" id="CP009888">
    <property type="protein sequence ID" value="AIY64129.1"/>
    <property type="molecule type" value="Genomic_DNA"/>
</dbReference>